<evidence type="ECO:0000256" key="9">
    <source>
        <dbReference type="HAMAP-Rule" id="MF_00361"/>
    </source>
</evidence>
<evidence type="ECO:0000256" key="2">
    <source>
        <dbReference type="ARBA" id="ARBA00022679"/>
    </source>
</evidence>
<feature type="binding site" evidence="9">
    <location>
        <begin position="157"/>
        <end position="158"/>
    </location>
    <ligand>
        <name>NAD(+)</name>
        <dbReference type="ChEBI" id="CHEBI:57540"/>
    </ligand>
</feature>
<dbReference type="Pfam" id="PF01513">
    <property type="entry name" value="NAD_kinase"/>
    <property type="match status" value="1"/>
</dbReference>
<feature type="active site" description="Proton acceptor" evidence="9">
    <location>
        <position position="83"/>
    </location>
</feature>
<keyword evidence="6 9" id="KW-0521">NADP</keyword>
<dbReference type="GO" id="GO:0006741">
    <property type="term" value="P:NADP+ biosynthetic process"/>
    <property type="evidence" value="ECO:0007669"/>
    <property type="project" value="UniProtKB-UniRule"/>
</dbReference>
<comment type="caution">
    <text evidence="9">Lacks conserved residue(s) required for the propagation of feature annotation.</text>
</comment>
<dbReference type="PANTHER" id="PTHR20275:SF0">
    <property type="entry name" value="NAD KINASE"/>
    <property type="match status" value="1"/>
</dbReference>
<evidence type="ECO:0000256" key="5">
    <source>
        <dbReference type="ARBA" id="ARBA00022840"/>
    </source>
</evidence>
<evidence type="ECO:0000256" key="8">
    <source>
        <dbReference type="ARBA" id="ARBA00047925"/>
    </source>
</evidence>
<evidence type="ECO:0000256" key="7">
    <source>
        <dbReference type="ARBA" id="ARBA00023027"/>
    </source>
</evidence>
<proteinExistence type="inferred from homology"/>
<dbReference type="Pfam" id="PF20143">
    <property type="entry name" value="NAD_kinase_C"/>
    <property type="match status" value="1"/>
</dbReference>
<dbReference type="PANTHER" id="PTHR20275">
    <property type="entry name" value="NAD KINASE"/>
    <property type="match status" value="1"/>
</dbReference>
<dbReference type="Proteomes" id="UP000589626">
    <property type="component" value="Unassembled WGS sequence"/>
</dbReference>
<dbReference type="FunFam" id="2.60.200.30:FF:000007">
    <property type="entry name" value="NAD kinase"/>
    <property type="match status" value="1"/>
</dbReference>
<reference evidence="10 11" key="1">
    <citation type="submission" date="2020-08" db="EMBL/GenBank/DDBJ databases">
        <title>Sequencing the genomes of 1000 actinobacteria strains.</title>
        <authorList>
            <person name="Klenk H.-P."/>
        </authorList>
    </citation>
    <scope>NUCLEOTIDE SEQUENCE [LARGE SCALE GENOMIC DNA]</scope>
    <source>
        <strain evidence="10 11">DSM 105498</strain>
    </source>
</reference>
<name>A0A7W4W070_9ACTN</name>
<keyword evidence="3 9" id="KW-0547">Nucleotide-binding</keyword>
<keyword evidence="11" id="KW-1185">Reference proteome</keyword>
<dbReference type="InterPro" id="IPR017437">
    <property type="entry name" value="ATP-NAD_kinase_PpnK-typ_C"/>
</dbReference>
<evidence type="ECO:0000313" key="10">
    <source>
        <dbReference type="EMBL" id="MBB3044472.1"/>
    </source>
</evidence>
<keyword evidence="2 9" id="KW-0808">Transferase</keyword>
<dbReference type="InterPro" id="IPR002504">
    <property type="entry name" value="NADK"/>
</dbReference>
<dbReference type="GO" id="GO:0003951">
    <property type="term" value="F:NAD+ kinase activity"/>
    <property type="evidence" value="ECO:0007669"/>
    <property type="project" value="UniProtKB-UniRule"/>
</dbReference>
<feature type="binding site" evidence="9">
    <location>
        <position position="168"/>
    </location>
    <ligand>
        <name>NAD(+)</name>
        <dbReference type="ChEBI" id="CHEBI:57540"/>
    </ligand>
</feature>
<evidence type="ECO:0000256" key="3">
    <source>
        <dbReference type="ARBA" id="ARBA00022741"/>
    </source>
</evidence>
<feature type="binding site" evidence="9">
    <location>
        <begin position="198"/>
        <end position="203"/>
    </location>
    <ligand>
        <name>NAD(+)</name>
        <dbReference type="ChEBI" id="CHEBI:57540"/>
    </ligand>
</feature>
<evidence type="ECO:0000256" key="1">
    <source>
        <dbReference type="ARBA" id="ARBA00022490"/>
    </source>
</evidence>
<comment type="similarity">
    <text evidence="9">Belongs to the NAD kinase family.</text>
</comment>
<protein>
    <recommendedName>
        <fullName evidence="9">NAD kinase</fullName>
        <ecNumber evidence="9">2.7.1.23</ecNumber>
    </recommendedName>
    <alternativeName>
        <fullName evidence="9">ATP-dependent NAD kinase</fullName>
    </alternativeName>
</protein>
<dbReference type="GO" id="GO:0019674">
    <property type="term" value="P:NAD+ metabolic process"/>
    <property type="evidence" value="ECO:0007669"/>
    <property type="project" value="InterPro"/>
</dbReference>
<dbReference type="HAMAP" id="MF_00361">
    <property type="entry name" value="NAD_kinase"/>
    <property type="match status" value="1"/>
</dbReference>
<feature type="binding site" evidence="9">
    <location>
        <position position="187"/>
    </location>
    <ligand>
        <name>NAD(+)</name>
        <dbReference type="ChEBI" id="CHEBI:57540"/>
    </ligand>
</feature>
<keyword evidence="4 9" id="KW-0418">Kinase</keyword>
<dbReference type="InterPro" id="IPR016064">
    <property type="entry name" value="NAD/diacylglycerol_kinase_sf"/>
</dbReference>
<gene>
    <name evidence="9" type="primary">nadK</name>
    <name evidence="10" type="ORF">FHU40_004309</name>
</gene>
<keyword evidence="5 9" id="KW-0067">ATP-binding</keyword>
<comment type="catalytic activity">
    <reaction evidence="8 9">
        <text>NAD(+) + ATP = ADP + NADP(+) + H(+)</text>
        <dbReference type="Rhea" id="RHEA:18629"/>
        <dbReference type="ChEBI" id="CHEBI:15378"/>
        <dbReference type="ChEBI" id="CHEBI:30616"/>
        <dbReference type="ChEBI" id="CHEBI:57540"/>
        <dbReference type="ChEBI" id="CHEBI:58349"/>
        <dbReference type="ChEBI" id="CHEBI:456216"/>
        <dbReference type="EC" id="2.7.1.23"/>
    </reaction>
</comment>
<organism evidence="10 11">
    <name type="scientific">Nocardioides soli</name>
    <dbReference type="NCBI Taxonomy" id="1036020"/>
    <lineage>
        <taxon>Bacteria</taxon>
        <taxon>Bacillati</taxon>
        <taxon>Actinomycetota</taxon>
        <taxon>Actinomycetes</taxon>
        <taxon>Propionibacteriales</taxon>
        <taxon>Nocardioidaceae</taxon>
        <taxon>Nocardioides</taxon>
    </lineage>
</organism>
<dbReference type="GO" id="GO:0005524">
    <property type="term" value="F:ATP binding"/>
    <property type="evidence" value="ECO:0007669"/>
    <property type="project" value="UniProtKB-KW"/>
</dbReference>
<keyword evidence="7 9" id="KW-0520">NAD</keyword>
<dbReference type="GO" id="GO:0046872">
    <property type="term" value="F:metal ion binding"/>
    <property type="evidence" value="ECO:0007669"/>
    <property type="project" value="UniProtKB-UniRule"/>
</dbReference>
<dbReference type="EMBL" id="JACHWR010000003">
    <property type="protein sequence ID" value="MBB3044472.1"/>
    <property type="molecule type" value="Genomic_DNA"/>
</dbReference>
<evidence type="ECO:0000313" key="11">
    <source>
        <dbReference type="Proteomes" id="UP000589626"/>
    </source>
</evidence>
<evidence type="ECO:0000256" key="4">
    <source>
        <dbReference type="ARBA" id="ARBA00022777"/>
    </source>
</evidence>
<feature type="binding site" evidence="9">
    <location>
        <position position="88"/>
    </location>
    <ligand>
        <name>NAD(+)</name>
        <dbReference type="ChEBI" id="CHEBI:57540"/>
    </ligand>
</feature>
<comment type="caution">
    <text evidence="10">The sequence shown here is derived from an EMBL/GenBank/DDBJ whole genome shotgun (WGS) entry which is preliminary data.</text>
</comment>
<dbReference type="RefSeq" id="WP_343057971.1">
    <property type="nucleotide sequence ID" value="NZ_JACHWR010000003.1"/>
</dbReference>
<dbReference type="Gene3D" id="3.40.50.10330">
    <property type="entry name" value="Probable inorganic polyphosphate/atp-NAD kinase, domain 1"/>
    <property type="match status" value="1"/>
</dbReference>
<comment type="subcellular location">
    <subcellularLocation>
        <location evidence="9">Cytoplasm</location>
    </subcellularLocation>
</comment>
<dbReference type="NCBIfam" id="NF002892">
    <property type="entry name" value="PRK03372.1"/>
    <property type="match status" value="1"/>
</dbReference>
<comment type="cofactor">
    <cofactor evidence="9">
        <name>a divalent metal cation</name>
        <dbReference type="ChEBI" id="CHEBI:60240"/>
    </cofactor>
</comment>
<sequence>MTTSTEPTPTSERRVLLVAHTGRDDAREVARSFAKALNTHGLVVRMLAEEATELGLAPGGDVEVVRHGDPSGGCELVVVIGGDGTILRAAELTHESGTPVLGVNLGHVGFLAEAEYDDLESTIDAVVHKRYTAEERLTLDVTVHRDGEVIERTFALNEASVEKAARERMLEVVVEIDGRPLSRWGCDGVVCATPTGSTAYNFSAGGPVVWPGVEALLLVPISAHALFARPLVVAPTSVLAVEVLARTEGAGVLWCDGRRTVDLPPGARIEVRRGEMPVRLVRLHEAPFTDRLVAKFDLPVEGWRGSTERRRRLAQEAARTTVPEQGEERDA</sequence>
<dbReference type="GO" id="GO:0051287">
    <property type="term" value="F:NAD binding"/>
    <property type="evidence" value="ECO:0007669"/>
    <property type="project" value="UniProtKB-ARBA"/>
</dbReference>
<dbReference type="AlphaFoldDB" id="A0A7W4W070"/>
<keyword evidence="1 9" id="KW-0963">Cytoplasm</keyword>
<dbReference type="GO" id="GO:0005737">
    <property type="term" value="C:cytoplasm"/>
    <property type="evidence" value="ECO:0007669"/>
    <property type="project" value="UniProtKB-SubCell"/>
</dbReference>
<dbReference type="InterPro" id="IPR017438">
    <property type="entry name" value="ATP-NAD_kinase_N"/>
</dbReference>
<comment type="function">
    <text evidence="9">Involved in the regulation of the intracellular balance of NAD and NADP, and is a key enzyme in the biosynthesis of NADP. Catalyzes specifically the phosphorylation on 2'-hydroxyl of the adenosine moiety of NAD to yield NADP.</text>
</comment>
<accession>A0A7W4W070</accession>
<feature type="binding site" evidence="9">
    <location>
        <begin position="83"/>
        <end position="84"/>
    </location>
    <ligand>
        <name>NAD(+)</name>
        <dbReference type="ChEBI" id="CHEBI:57540"/>
    </ligand>
</feature>
<dbReference type="Gene3D" id="2.60.200.30">
    <property type="entry name" value="Probable inorganic polyphosphate/atp-NAD kinase, domain 2"/>
    <property type="match status" value="1"/>
</dbReference>
<dbReference type="SUPFAM" id="SSF111331">
    <property type="entry name" value="NAD kinase/diacylglycerol kinase-like"/>
    <property type="match status" value="1"/>
</dbReference>
<dbReference type="EC" id="2.7.1.23" evidence="9"/>
<evidence type="ECO:0000256" key="6">
    <source>
        <dbReference type="ARBA" id="ARBA00022857"/>
    </source>
</evidence>